<proteinExistence type="predicted"/>
<protein>
    <submittedName>
        <fullName evidence="2">YfaP family protein</fullName>
    </submittedName>
</protein>
<keyword evidence="3" id="KW-1185">Reference proteome</keyword>
<dbReference type="PROSITE" id="PS51257">
    <property type="entry name" value="PROKAR_LIPOPROTEIN"/>
    <property type="match status" value="1"/>
</dbReference>
<feature type="chain" id="PRO_5045222558" evidence="1">
    <location>
        <begin position="33"/>
        <end position="169"/>
    </location>
</feature>
<gene>
    <name evidence="2" type="ORF">ACFSR3_02445</name>
</gene>
<feature type="signal peptide" evidence="1">
    <location>
        <begin position="1"/>
        <end position="32"/>
    </location>
</feature>
<accession>A0ABW5NPW2</accession>
<reference evidence="3" key="1">
    <citation type="journal article" date="2019" name="Int. J. Syst. Evol. Microbiol.">
        <title>The Global Catalogue of Microorganisms (GCM) 10K type strain sequencing project: providing services to taxonomists for standard genome sequencing and annotation.</title>
        <authorList>
            <consortium name="The Broad Institute Genomics Platform"/>
            <consortium name="The Broad Institute Genome Sequencing Center for Infectious Disease"/>
            <person name="Wu L."/>
            <person name="Ma J."/>
        </authorList>
    </citation>
    <scope>NUCLEOTIDE SEQUENCE [LARGE SCALE GENOMIC DNA]</scope>
    <source>
        <strain evidence="3">KCTC 42107</strain>
    </source>
</reference>
<sequence>MERKNFFLNPDTKMAVALLAFFGLFLSCNSNDDNNNQVTEEPELVGQPGNPRFNLKFTNEDNVDLDLHVITPDGTEISYLNPFGQGGELDVDCLCEDCPQGPNENIFWEAGTAPTGTYKYWIEYYDTCGNGGSTSSDYTLRVVRNGEVLETKTGTLSSGMTQQWTHNQQ</sequence>
<dbReference type="Proteomes" id="UP001597480">
    <property type="component" value="Unassembled WGS sequence"/>
</dbReference>
<dbReference type="EMBL" id="JBHUMD010000004">
    <property type="protein sequence ID" value="MFD2600905.1"/>
    <property type="molecule type" value="Genomic_DNA"/>
</dbReference>
<dbReference type="RefSeq" id="WP_379819568.1">
    <property type="nucleotide sequence ID" value="NZ_JBHUMD010000004.1"/>
</dbReference>
<dbReference type="Gene3D" id="2.60.120.380">
    <property type="match status" value="1"/>
</dbReference>
<evidence type="ECO:0000313" key="2">
    <source>
        <dbReference type="EMBL" id="MFD2600905.1"/>
    </source>
</evidence>
<organism evidence="2 3">
    <name type="scientific">Flavobacterium suzhouense</name>
    <dbReference type="NCBI Taxonomy" id="1529638"/>
    <lineage>
        <taxon>Bacteria</taxon>
        <taxon>Pseudomonadati</taxon>
        <taxon>Bacteroidota</taxon>
        <taxon>Flavobacteriia</taxon>
        <taxon>Flavobacteriales</taxon>
        <taxon>Flavobacteriaceae</taxon>
        <taxon>Flavobacterium</taxon>
    </lineage>
</organism>
<evidence type="ECO:0000313" key="3">
    <source>
        <dbReference type="Proteomes" id="UP001597480"/>
    </source>
</evidence>
<comment type="caution">
    <text evidence="2">The sequence shown here is derived from an EMBL/GenBank/DDBJ whole genome shotgun (WGS) entry which is preliminary data.</text>
</comment>
<evidence type="ECO:0000256" key="1">
    <source>
        <dbReference type="SAM" id="SignalP"/>
    </source>
</evidence>
<keyword evidence="1" id="KW-0732">Signal</keyword>
<name>A0ABW5NPW2_9FLAO</name>